<evidence type="ECO:0000313" key="3">
    <source>
        <dbReference type="EMBL" id="WMY18271.1"/>
    </source>
</evidence>
<name>A0ABD7ZYS7_9BACI</name>
<geneLocation type="plasmid" evidence="3 4">
    <name>unnamed</name>
</geneLocation>
<keyword evidence="1" id="KW-0175">Coiled coil</keyword>
<feature type="compositionally biased region" description="Polar residues" evidence="2">
    <location>
        <begin position="189"/>
        <end position="201"/>
    </location>
</feature>
<evidence type="ECO:0000256" key="2">
    <source>
        <dbReference type="SAM" id="MobiDB-lite"/>
    </source>
</evidence>
<accession>A0ABD7ZYS7</accession>
<protein>
    <recommendedName>
        <fullName evidence="5">DUF4355 domain-containing protein</fullName>
    </recommendedName>
</protein>
<dbReference type="AlphaFoldDB" id="A0ABD7ZYS7"/>
<dbReference type="Proteomes" id="UP001260090">
    <property type="component" value="Plasmid unnamed"/>
</dbReference>
<dbReference type="RefSeq" id="WP_309573952.1">
    <property type="nucleotide sequence ID" value="NZ_CP119876.1"/>
</dbReference>
<reference evidence="3 4" key="1">
    <citation type="submission" date="2023-03" db="EMBL/GenBank/DDBJ databases">
        <title>Plant growth-promoting bacteria for biocontrol of bacterial wilt in tomato.</title>
        <authorList>
            <person name="Song J."/>
            <person name="Jin Y.J."/>
        </authorList>
    </citation>
    <scope>NUCLEOTIDE SEQUENCE [LARGE SCALE GENOMIC DNA]</scope>
    <source>
        <strain evidence="3 4">T36S-23</strain>
        <plasmid evidence="3 4">unnamed</plasmid>
    </source>
</reference>
<gene>
    <name evidence="3" type="ORF">P3F89_27515</name>
</gene>
<dbReference type="GeneID" id="93011143"/>
<evidence type="ECO:0000313" key="4">
    <source>
        <dbReference type="Proteomes" id="UP001260090"/>
    </source>
</evidence>
<dbReference type="EMBL" id="CP119876">
    <property type="protein sequence ID" value="WMY18271.1"/>
    <property type="molecule type" value="Genomic_DNA"/>
</dbReference>
<feature type="compositionally biased region" description="Pro residues" evidence="2">
    <location>
        <begin position="30"/>
        <end position="46"/>
    </location>
</feature>
<feature type="region of interest" description="Disordered" evidence="2">
    <location>
        <begin position="175"/>
        <end position="215"/>
    </location>
</feature>
<feature type="region of interest" description="Disordered" evidence="2">
    <location>
        <begin position="15"/>
        <end position="49"/>
    </location>
</feature>
<keyword evidence="3" id="KW-0614">Plasmid</keyword>
<evidence type="ECO:0008006" key="5">
    <source>
        <dbReference type="Google" id="ProtNLM"/>
    </source>
</evidence>
<evidence type="ECO:0000256" key="1">
    <source>
        <dbReference type="SAM" id="Coils"/>
    </source>
</evidence>
<sequence length="215" mass="23909">MKNKYRLRLTNMQYFNDLTPPAPEGGDPSVTPPANPVTPPAAPPVVEPSTPVTFTQEQLDAAKTEQQEALLKQLGVENVDQLTQTLTDWKAHQETLKTDQEKQQEQLTNYQNQVKEQESALFNLQAENAAIKSGITEEKNLNAVITLAKTKVSDDIDITKAIEMVVEEFPHFKGVVEQTPPDNGKPKPTFSNGQHQQQSMTEAEKWAAAFGVKKQ</sequence>
<feature type="coiled-coil region" evidence="1">
    <location>
        <begin position="93"/>
        <end position="127"/>
    </location>
</feature>
<proteinExistence type="predicted"/>
<organism evidence="3 4">
    <name type="scientific">Bacillus tropicus</name>
    <dbReference type="NCBI Taxonomy" id="2026188"/>
    <lineage>
        <taxon>Bacteria</taxon>
        <taxon>Bacillati</taxon>
        <taxon>Bacillota</taxon>
        <taxon>Bacilli</taxon>
        <taxon>Bacillales</taxon>
        <taxon>Bacillaceae</taxon>
        <taxon>Bacillus</taxon>
        <taxon>Bacillus cereus group</taxon>
    </lineage>
</organism>